<evidence type="ECO:0000256" key="1">
    <source>
        <dbReference type="SAM" id="Phobius"/>
    </source>
</evidence>
<feature type="transmembrane region" description="Helical" evidence="1">
    <location>
        <begin position="94"/>
        <end position="116"/>
    </location>
</feature>
<feature type="transmembrane region" description="Helical" evidence="1">
    <location>
        <begin position="136"/>
        <end position="155"/>
    </location>
</feature>
<gene>
    <name evidence="2" type="ORF">MWN33_06715</name>
</gene>
<protein>
    <recommendedName>
        <fullName evidence="4">DUF420 domain-containing protein</fullName>
    </recommendedName>
</protein>
<evidence type="ECO:0000313" key="2">
    <source>
        <dbReference type="EMBL" id="MCK0207725.1"/>
    </source>
</evidence>
<organism evidence="2 3">
    <name type="scientific">Ancylobacter koreensis</name>
    <dbReference type="NCBI Taxonomy" id="266121"/>
    <lineage>
        <taxon>Bacteria</taxon>
        <taxon>Pseudomonadati</taxon>
        <taxon>Pseudomonadota</taxon>
        <taxon>Alphaproteobacteria</taxon>
        <taxon>Hyphomicrobiales</taxon>
        <taxon>Xanthobacteraceae</taxon>
        <taxon>Ancylobacter</taxon>
    </lineage>
</organism>
<accession>A0ABT0DKD3</accession>
<comment type="caution">
    <text evidence="2">The sequence shown here is derived from an EMBL/GenBank/DDBJ whole genome shotgun (WGS) entry which is preliminary data.</text>
</comment>
<name>A0ABT0DKD3_9HYPH</name>
<feature type="transmembrane region" description="Helical" evidence="1">
    <location>
        <begin position="40"/>
        <end position="61"/>
    </location>
</feature>
<dbReference type="Proteomes" id="UP001202867">
    <property type="component" value="Unassembled WGS sequence"/>
</dbReference>
<keyword evidence="1" id="KW-1133">Transmembrane helix</keyword>
<feature type="transmembrane region" description="Helical" evidence="1">
    <location>
        <begin position="67"/>
        <end position="87"/>
    </location>
</feature>
<evidence type="ECO:0000313" key="3">
    <source>
        <dbReference type="Proteomes" id="UP001202867"/>
    </source>
</evidence>
<proteinExistence type="predicted"/>
<keyword evidence="3" id="KW-1185">Reference proteome</keyword>
<keyword evidence="1" id="KW-0812">Transmembrane</keyword>
<reference evidence="3" key="1">
    <citation type="submission" date="2023-07" db="EMBL/GenBank/DDBJ databases">
        <title>Ancylobacter moscoviensis sp. nov., facultatively methylotrophic bacteria from activated sludge and the reclassification of Starkeya novella (Starkey 1934) Kelly et al. 2000 as Ancylobacter novellus comb. nov., Starkeya koreensis Im et al. 2006 as Ancylobacter koreensis comb.nov., Angulomicrobium tetraedrale Vasil'eva et al. 1986 as Ancylobacter tetraedralis comb. nov., Angulomicrobium amanitiforme Fritz et al. 2004 as Ancylobacter amanitiformis comb. nov. and Methylorhabdus multivorans Doronina et al. 1996 as Ancylobacter multivorans comb. nov. and emended description of the genus Ancylobacter.</title>
        <authorList>
            <person name="Doronina N."/>
            <person name="Chemodurova A."/>
            <person name="Grouzdev D."/>
            <person name="Koziaeva V."/>
            <person name="Shi W."/>
            <person name="Wu L."/>
            <person name="Kaparullina E."/>
        </authorList>
    </citation>
    <scope>NUCLEOTIDE SEQUENCE [LARGE SCALE GENOMIC DNA]</scope>
    <source>
        <strain evidence="3">Jip08</strain>
    </source>
</reference>
<keyword evidence="1" id="KW-0472">Membrane</keyword>
<dbReference type="EMBL" id="JALKCG010000001">
    <property type="protein sequence ID" value="MCK0207725.1"/>
    <property type="molecule type" value="Genomic_DNA"/>
</dbReference>
<feature type="transmembrane region" description="Helical" evidence="1">
    <location>
        <begin position="12"/>
        <end position="33"/>
    </location>
</feature>
<dbReference type="RefSeq" id="WP_247199649.1">
    <property type="nucleotide sequence ID" value="NZ_JALKCG010000001.1"/>
</dbReference>
<evidence type="ECO:0008006" key="4">
    <source>
        <dbReference type="Google" id="ProtNLM"/>
    </source>
</evidence>
<sequence>MIPGLSIDVLLNVHVAISLVAIATGLWAMGVLATGRWLPVWQAIFLVTTALTSITGFLFPFSGVTPAFLFGVISLVLLAVAAAALPVRATRRLAAIAYAVTATFALYLNLVVLVVQSFQKLSALQPLAPNQNEPPFLAAQLVVLAAVLLIGFFSARRRIV</sequence>